<dbReference type="SUPFAM" id="SSF54001">
    <property type="entry name" value="Cysteine proteinases"/>
    <property type="match status" value="1"/>
</dbReference>
<keyword evidence="2" id="KW-0472">Membrane</keyword>
<sequence length="769" mass="81608">MLTGRLAEIDNDLPAEADAPDARSLVSRRLLWLEIALVGLACWVAAAAFRPVFATARTFGVPTLAAIAIATVIAAFAARRGIATRWSLVGSAGVAALFVSYTILVGSLSGGVVPGPDTVSGLRVGIGQGFSSMLGDALPLANHTLALVFVTLVCWLGAAVAAELTQRTSIPALPLIAPLAIFGLAMPIVAPTHPPSAWHIGGFIALSLLITLVRAVPDPRVTGTVIGARVDGLAEFHSRSLLSSRLMLGVPLIALCAMIAPFVGDAAMTRDPFDPRDLRDEQVEPVRVGDPLGEYKRIVGQNPTRPAFRVTSDNVSITDLARVAVVRLDTYDGVRFTTSDRYQVAGSLLTSPDRSPSGGRDTTLRFSDLSLDDPWLPTAGTPTRIDLRGVGFDPDSGDLLAPSSVKGLTYELRARIVNPSPAELATAPLDTSADADQYRALPGGLPPGIGRVAAEASAGATKPGEALQKLATFLRTDFTLDATSPAGHAAGRIEAFLRTDRSGSAEQFATAFTVMARSLGFPARVVVGYKLVANTNGTAQPVEFVKSDNYHVWSEVKFASLGWIAYDPTPNTGATPPPRTKTPEIPATVTPQGDGQQTTPKELGPSEADPAVDMSSPWGRPVLIAAATVAAVAAVVVAVCGAIIAVKRRRRHRRRREGRAADRVVGAWDEVVDRLIELQFPITQSMTPRDIARATQTTYGTAATLPLSFLVPDVGRAVYGRVEPDTDTVDRSWLRALEFEQNLALTLSRSQQWRARLSLRPLRTRGPEA</sequence>
<dbReference type="InterPro" id="IPR038765">
    <property type="entry name" value="Papain-like_cys_pep_sf"/>
</dbReference>
<dbReference type="Gene3D" id="3.10.620.30">
    <property type="match status" value="1"/>
</dbReference>
<dbReference type="EMBL" id="CAEZYR010000034">
    <property type="protein sequence ID" value="CAB4740724.1"/>
    <property type="molecule type" value="Genomic_DNA"/>
</dbReference>
<dbReference type="PANTHER" id="PTHR42736">
    <property type="entry name" value="PROTEIN-GLUTAMINE GAMMA-GLUTAMYLTRANSFERASE"/>
    <property type="match status" value="1"/>
</dbReference>
<dbReference type="InterPro" id="IPR052901">
    <property type="entry name" value="Bact_TGase-like"/>
</dbReference>
<gene>
    <name evidence="4" type="ORF">UFOPK2754_01153</name>
</gene>
<feature type="region of interest" description="Disordered" evidence="1">
    <location>
        <begin position="569"/>
        <end position="612"/>
    </location>
</feature>
<keyword evidence="2" id="KW-0812">Transmembrane</keyword>
<feature type="transmembrane region" description="Helical" evidence="2">
    <location>
        <begin position="85"/>
        <end position="104"/>
    </location>
</feature>
<keyword evidence="2" id="KW-1133">Transmembrane helix</keyword>
<organism evidence="4">
    <name type="scientific">freshwater metagenome</name>
    <dbReference type="NCBI Taxonomy" id="449393"/>
    <lineage>
        <taxon>unclassified sequences</taxon>
        <taxon>metagenomes</taxon>
        <taxon>ecological metagenomes</taxon>
    </lineage>
</organism>
<dbReference type="AlphaFoldDB" id="A0A6J6T132"/>
<feature type="transmembrane region" description="Helical" evidence="2">
    <location>
        <begin position="622"/>
        <end position="646"/>
    </location>
</feature>
<dbReference type="InterPro" id="IPR002931">
    <property type="entry name" value="Transglutaminase-like"/>
</dbReference>
<dbReference type="Pfam" id="PF01841">
    <property type="entry name" value="Transglut_core"/>
    <property type="match status" value="1"/>
</dbReference>
<evidence type="ECO:0000313" key="4">
    <source>
        <dbReference type="EMBL" id="CAB4740724.1"/>
    </source>
</evidence>
<evidence type="ECO:0000256" key="2">
    <source>
        <dbReference type="SAM" id="Phobius"/>
    </source>
</evidence>
<feature type="transmembrane region" description="Helical" evidence="2">
    <location>
        <begin position="196"/>
        <end position="216"/>
    </location>
</feature>
<name>A0A6J6T132_9ZZZZ</name>
<feature type="transmembrane region" description="Helical" evidence="2">
    <location>
        <begin position="59"/>
        <end position="78"/>
    </location>
</feature>
<evidence type="ECO:0000256" key="1">
    <source>
        <dbReference type="SAM" id="MobiDB-lite"/>
    </source>
</evidence>
<proteinExistence type="predicted"/>
<evidence type="ECO:0000259" key="3">
    <source>
        <dbReference type="SMART" id="SM00460"/>
    </source>
</evidence>
<protein>
    <submittedName>
        <fullName evidence="4">Unannotated protein</fullName>
    </submittedName>
</protein>
<accession>A0A6J6T132</accession>
<feature type="transmembrane region" description="Helical" evidence="2">
    <location>
        <begin position="246"/>
        <end position="264"/>
    </location>
</feature>
<reference evidence="4" key="1">
    <citation type="submission" date="2020-05" db="EMBL/GenBank/DDBJ databases">
        <authorList>
            <person name="Chiriac C."/>
            <person name="Salcher M."/>
            <person name="Ghai R."/>
            <person name="Kavagutti S V."/>
        </authorList>
    </citation>
    <scope>NUCLEOTIDE SEQUENCE</scope>
</reference>
<feature type="domain" description="Transglutaminase-like" evidence="3">
    <location>
        <begin position="497"/>
        <end position="570"/>
    </location>
</feature>
<dbReference type="SMART" id="SM00460">
    <property type="entry name" value="TGc"/>
    <property type="match status" value="1"/>
</dbReference>
<feature type="transmembrane region" description="Helical" evidence="2">
    <location>
        <begin position="30"/>
        <end position="53"/>
    </location>
</feature>
<feature type="transmembrane region" description="Helical" evidence="2">
    <location>
        <begin position="172"/>
        <end position="190"/>
    </location>
</feature>
<feature type="transmembrane region" description="Helical" evidence="2">
    <location>
        <begin position="140"/>
        <end position="160"/>
    </location>
</feature>
<feature type="compositionally biased region" description="Polar residues" evidence="1">
    <location>
        <begin position="589"/>
        <end position="600"/>
    </location>
</feature>
<dbReference type="PANTHER" id="PTHR42736:SF1">
    <property type="entry name" value="PROTEIN-GLUTAMINE GAMMA-GLUTAMYLTRANSFERASE"/>
    <property type="match status" value="1"/>
</dbReference>